<feature type="compositionally biased region" description="Basic and acidic residues" evidence="1">
    <location>
        <begin position="1"/>
        <end position="33"/>
    </location>
</feature>
<feature type="compositionally biased region" description="Basic and acidic residues" evidence="1">
    <location>
        <begin position="1138"/>
        <end position="1149"/>
    </location>
</feature>
<feature type="compositionally biased region" description="Polar residues" evidence="1">
    <location>
        <begin position="926"/>
        <end position="935"/>
    </location>
</feature>
<feature type="region of interest" description="Disordered" evidence="1">
    <location>
        <begin position="260"/>
        <end position="287"/>
    </location>
</feature>
<gene>
    <name evidence="3" type="primary">LOC34622369</name>
</gene>
<feature type="region of interest" description="Disordered" evidence="1">
    <location>
        <begin position="1"/>
        <end position="87"/>
    </location>
</feature>
<feature type="compositionally biased region" description="Polar residues" evidence="1">
    <location>
        <begin position="37"/>
        <end position="58"/>
    </location>
</feature>
<accession>A0A6P6S3B4</accession>
<feature type="compositionally biased region" description="Basic and acidic residues" evidence="1">
    <location>
        <begin position="449"/>
        <end position="461"/>
    </location>
</feature>
<evidence type="ECO:0000313" key="2">
    <source>
        <dbReference type="Proteomes" id="UP000515125"/>
    </source>
</evidence>
<feature type="region of interest" description="Disordered" evidence="1">
    <location>
        <begin position="1832"/>
        <end position="1862"/>
    </location>
</feature>
<feature type="region of interest" description="Disordered" evidence="1">
    <location>
        <begin position="142"/>
        <end position="184"/>
    </location>
</feature>
<feature type="region of interest" description="Disordered" evidence="1">
    <location>
        <begin position="1138"/>
        <end position="1170"/>
    </location>
</feature>
<organism evidence="2 3">
    <name type="scientific">Cyclospora cayetanensis</name>
    <dbReference type="NCBI Taxonomy" id="88456"/>
    <lineage>
        <taxon>Eukaryota</taxon>
        <taxon>Sar</taxon>
        <taxon>Alveolata</taxon>
        <taxon>Apicomplexa</taxon>
        <taxon>Conoidasida</taxon>
        <taxon>Coccidia</taxon>
        <taxon>Eucoccidiorida</taxon>
        <taxon>Eimeriorina</taxon>
        <taxon>Eimeriidae</taxon>
        <taxon>Cyclospora</taxon>
    </lineage>
</organism>
<feature type="compositionally biased region" description="Low complexity" evidence="1">
    <location>
        <begin position="1152"/>
        <end position="1170"/>
    </location>
</feature>
<dbReference type="OrthoDB" id="332012at2759"/>
<name>A0A6P6S3B4_9EIME</name>
<keyword evidence="2" id="KW-1185">Reference proteome</keyword>
<feature type="region of interest" description="Disordered" evidence="1">
    <location>
        <begin position="893"/>
        <end position="939"/>
    </location>
</feature>
<feature type="compositionally biased region" description="Polar residues" evidence="1">
    <location>
        <begin position="224"/>
        <end position="240"/>
    </location>
</feature>
<reference evidence="3" key="1">
    <citation type="submission" date="2025-08" db="UniProtKB">
        <authorList>
            <consortium name="RefSeq"/>
        </authorList>
    </citation>
    <scope>IDENTIFICATION</scope>
</reference>
<feature type="region of interest" description="Disordered" evidence="1">
    <location>
        <begin position="218"/>
        <end position="240"/>
    </location>
</feature>
<evidence type="ECO:0000313" key="3">
    <source>
        <dbReference type="RefSeq" id="XP_026194187.1"/>
    </source>
</evidence>
<feature type="region of interest" description="Disordered" evidence="1">
    <location>
        <begin position="438"/>
        <end position="511"/>
    </location>
</feature>
<dbReference type="RefSeq" id="XP_026194187.1">
    <property type="nucleotide sequence ID" value="XM_026338402.1"/>
</dbReference>
<feature type="region of interest" description="Disordered" evidence="1">
    <location>
        <begin position="1300"/>
        <end position="1352"/>
    </location>
</feature>
<protein>
    <submittedName>
        <fullName evidence="3">Uncharacterized protein LOC34622369</fullName>
    </submittedName>
</protein>
<feature type="compositionally biased region" description="Basic and acidic residues" evidence="1">
    <location>
        <begin position="78"/>
        <end position="87"/>
    </location>
</feature>
<evidence type="ECO:0000256" key="1">
    <source>
        <dbReference type="SAM" id="MobiDB-lite"/>
    </source>
</evidence>
<feature type="region of interest" description="Disordered" evidence="1">
    <location>
        <begin position="1656"/>
        <end position="1685"/>
    </location>
</feature>
<proteinExistence type="predicted"/>
<dbReference type="GeneID" id="34622369"/>
<feature type="compositionally biased region" description="Polar residues" evidence="1">
    <location>
        <begin position="479"/>
        <end position="492"/>
    </location>
</feature>
<sequence>MRDQQHDEERHQQPEKAPDNQHQELSHHGETPRRIQNRSSSRETALGEESSQVSNSPYQFRAETLALFAPSMSTPPNRRNDVDQKAEWRARCTEASEIIHSTSLEMKQLRDCTSKPTPAPQVTQQQRETSFHVSLDSTARRHQSGYTQAMCSQQQRQLHMHRGGRQLPESQGENKVSYEGSAANAVPNPAAPDNIICPPSCSVVAPVPFLRRQLDEQLADERSSAGQQIQGSLSTTSDTGQGYPCISCGHVAELLATQNRPQDTSEHPAQVPAQSESRRSPTKSCRGRKRRDCCDIIELGTQAEPLEPLNPHDCSKHAAADSLDGVLASFGDTSEPRHANHILEYAPLLMAKVLQLLPAASAAAFGSTCKAARRVLLSYCCILSLSARNVSSILSLPEAAMKRLLPLLSGLRSLEVELTSAVYPPLILGNATVAITTAATGGESPRPLEVGDERDRQERNSLGEQTNNPRLPGIERRQQQTQQGSMNSTRQHPSVHPEGERGDALLTQPERSSGDACVSHLSWVYGRHHQRVLDLLRLQSTACGELTGVSAETKGVSSATHSAFCPWTTYTAANASPLFSSLRHLKSVTAKLKLSSTGAPGEHHAATELLLLLQQLLHMNAYSLASIKISVDLSASSPAWRHIPPLLLPPSLPVLKSLHIDFPFQVPSTLSISLGFSSLSIHSAHRLMLMKTDTVWREPRTPGVAPYPCCPRTGQAGSGSAENFAMTNSCFTDMPITGNVRVCEIDDPGFETLKAQMGEAAPAASAEPVEGVQATASARTTEVNAAAGSMVVALLLLSESCMASVHPDGGLCFIRRKGAPSASRTRPLGGSAGPSPFSGQAIAFLRRGASLLTELSSASRSPFVYRMPPSELHDTHEEPRSENSLAQLSLIATGHQQQQEQRHELQPPRRYTSSLRGSQAPRRVRPSSNVGTQQQQDDRATQEVLVRALQHILGVGAESLQLLDIDGEVRHFSVLYEQLNFKCLRRLSLGWTITPELQQLLYLFSRRKLRSLQKLNFNGPAQIHPEAYIHIHHASSASDNSRSRMSAEPYAAPLDEATLRRSAGLNNYGLGQIHLQLYALLNCGACSVSQIDYARQQLLQQQLIMISNNKNIKGILSQISSQQDPLCLDELDISRSAKHESNAKPREFSEETQQLQGQPTGGPATPGVPTQANRAAFQELRMQHVNHCNSVSTLEFSDAPMPTEDVGSIGMENMRGSSCRHRAQQAGSWLWRAIPSSLRGLAGSRGNSTVVCNLSAQSDLQGSEKARNESHIETQCLMSLPETVPSASFLKNPSSEALKQELLPKLAMQKQRDRPSPRRRRPSLSGESQCDHPDSASPLMEAHTGRPRPKRRRLVETALEAAKGSGKARLENLRRHVAALAREHLPLLGDLISPYLDAQTPTAGGQNLGAASTESLPTVAAKMRSDRKHAQLQVLKGISSFLLDAAGESLGRMLVGADSTTCTSSHGTSLALGLHPSHPSCLSFPSPCIDPSQGLILTEAPAKAALRSQQPLQRELDHHHEEDDAFSLLRLLQHPSPSRSSWSHGVFFKYAFVDLDFECLATFRICLCHHPLFIFYKEHEKGLHVLHVDGVFNAATESTQEKRELWRERLSYTYVGDPAVPFEHQQQRQQHQQESRRHHTSVNVMQSLEAFGRDLPSSSDALRRAGNGSSSRRAHAQAGPTIGSRNDGSILLLPLGSTTARNFPLLPSPHSPKEGEIRLCSARARLTHTPKALPRAEEEITAALLPHVGPQMTGYDLFCLEMWSVPSLCRDQVSPPTLSQHVRALRRLWVDTLTQQQRDIYNNIITPKYIARRLKAPDLTFEALPPWWQQQCHQPSRRRSRGADKLCPSVERGPPDTPPTTAWWKSIWQKPTHDRPKPPSGIPIDQGLHGSFSTVYTHASAAAVVAAAAAFYSRTMFCTALSSALSTLLPSSYAPPGVAVCDYAFSGQATGPEYWLLLEVSAIPAGLIPLL</sequence>
<dbReference type="Proteomes" id="UP000515125">
    <property type="component" value="Unplaced"/>
</dbReference>
<feature type="compositionally biased region" description="Polar residues" evidence="1">
    <location>
        <begin position="144"/>
        <end position="157"/>
    </location>
</feature>